<feature type="compositionally biased region" description="Basic and acidic residues" evidence="1">
    <location>
        <begin position="28"/>
        <end position="38"/>
    </location>
</feature>
<accession>A0AAN6LL54</accession>
<feature type="compositionally biased region" description="Basic residues" evidence="1">
    <location>
        <begin position="103"/>
        <end position="130"/>
    </location>
</feature>
<reference evidence="2 3" key="1">
    <citation type="submission" date="2021-02" db="EMBL/GenBank/DDBJ databases">
        <title>Genome assembly of Pseudopithomyces chartarum.</title>
        <authorList>
            <person name="Jauregui R."/>
            <person name="Singh J."/>
            <person name="Voisey C."/>
        </authorList>
    </citation>
    <scope>NUCLEOTIDE SEQUENCE [LARGE SCALE GENOMIC DNA]</scope>
    <source>
        <strain evidence="2 3">AGR01</strain>
    </source>
</reference>
<evidence type="ECO:0000256" key="1">
    <source>
        <dbReference type="SAM" id="MobiDB-lite"/>
    </source>
</evidence>
<feature type="region of interest" description="Disordered" evidence="1">
    <location>
        <begin position="23"/>
        <end position="46"/>
    </location>
</feature>
<keyword evidence="3" id="KW-1185">Reference proteome</keyword>
<evidence type="ECO:0000313" key="3">
    <source>
        <dbReference type="Proteomes" id="UP001280581"/>
    </source>
</evidence>
<name>A0AAN6LL54_9PLEO</name>
<feature type="compositionally biased region" description="Basic and acidic residues" evidence="1">
    <location>
        <begin position="211"/>
        <end position="245"/>
    </location>
</feature>
<comment type="caution">
    <text evidence="2">The sequence shown here is derived from an EMBL/GenBank/DDBJ whole genome shotgun (WGS) entry which is preliminary data.</text>
</comment>
<gene>
    <name evidence="2" type="ORF">GRF29_1536g1314314</name>
</gene>
<sequence length="245" mass="27841">MRAIMLLECARLTTTSRELDFAPYTIQHDAHPDGRDNDSDNDNDDVYKLEKVPSAVHIHRYVQRGSHHFPGLFHQHNLHPPLPKRNRLNNFHPVSSPSPPTHTRTRHLSLPRRQSRHLHLHHPRRLRHLPHPLPLHPPPKTPARPSPRRRRRRPRLRPALPLPPQHHPRRDARLRPPPELALATGQPATQQEGCPVHGGEPRVAHLPGVCEGERVGDEGELGERAGEAEGSRAERCGGEGRRGCE</sequence>
<evidence type="ECO:0000313" key="2">
    <source>
        <dbReference type="EMBL" id="KAK3197311.1"/>
    </source>
</evidence>
<dbReference type="Proteomes" id="UP001280581">
    <property type="component" value="Unassembled WGS sequence"/>
</dbReference>
<dbReference type="EMBL" id="WVTA01000021">
    <property type="protein sequence ID" value="KAK3197311.1"/>
    <property type="molecule type" value="Genomic_DNA"/>
</dbReference>
<proteinExistence type="predicted"/>
<organism evidence="2 3">
    <name type="scientific">Pseudopithomyces chartarum</name>
    <dbReference type="NCBI Taxonomy" id="1892770"/>
    <lineage>
        <taxon>Eukaryota</taxon>
        <taxon>Fungi</taxon>
        <taxon>Dikarya</taxon>
        <taxon>Ascomycota</taxon>
        <taxon>Pezizomycotina</taxon>
        <taxon>Dothideomycetes</taxon>
        <taxon>Pleosporomycetidae</taxon>
        <taxon>Pleosporales</taxon>
        <taxon>Massarineae</taxon>
        <taxon>Didymosphaeriaceae</taxon>
        <taxon>Pseudopithomyces</taxon>
    </lineage>
</organism>
<feature type="region of interest" description="Disordered" evidence="1">
    <location>
        <begin position="72"/>
        <end position="245"/>
    </location>
</feature>
<feature type="compositionally biased region" description="Basic residues" evidence="1">
    <location>
        <begin position="146"/>
        <end position="156"/>
    </location>
</feature>
<dbReference type="AlphaFoldDB" id="A0AAN6LL54"/>
<protein>
    <submittedName>
        <fullName evidence="2">Uncharacterized protein</fullName>
    </submittedName>
</protein>
<feature type="compositionally biased region" description="Pro residues" evidence="1">
    <location>
        <begin position="131"/>
        <end position="145"/>
    </location>
</feature>